<accession>A0AAX2A6A2</accession>
<evidence type="ECO:0000256" key="1">
    <source>
        <dbReference type="SAM" id="Phobius"/>
    </source>
</evidence>
<organism evidence="2 3">
    <name type="scientific">Anoxybacillus flavithermus</name>
    <dbReference type="NCBI Taxonomy" id="33934"/>
    <lineage>
        <taxon>Bacteria</taxon>
        <taxon>Bacillati</taxon>
        <taxon>Bacillota</taxon>
        <taxon>Bacilli</taxon>
        <taxon>Bacillales</taxon>
        <taxon>Anoxybacillaceae</taxon>
        <taxon>Anoxybacillus</taxon>
    </lineage>
</organism>
<sequence>MMMDMLSWMLLLIASGVLVGGFVYTYQVGKRQKTQGEYDTSVGEKVAAHPYVRNPVFIAYIVFVALLLGYIAYVALQT</sequence>
<proteinExistence type="predicted"/>
<feature type="transmembrane region" description="Helical" evidence="1">
    <location>
        <begin position="57"/>
        <end position="76"/>
    </location>
</feature>
<dbReference type="EMBL" id="SBBW01000002">
    <property type="protein sequence ID" value="RWU16363.1"/>
    <property type="molecule type" value="Genomic_DNA"/>
</dbReference>
<keyword evidence="1" id="KW-1133">Transmembrane helix</keyword>
<name>A0AAX2A6A2_9BACL</name>
<keyword evidence="1" id="KW-0812">Transmembrane</keyword>
<keyword evidence="1" id="KW-0472">Membrane</keyword>
<protein>
    <recommendedName>
        <fullName evidence="4">Short-chain dehydrogenase</fullName>
    </recommendedName>
</protein>
<comment type="caution">
    <text evidence="2">The sequence shown here is derived from an EMBL/GenBank/DDBJ whole genome shotgun (WGS) entry which is preliminary data.</text>
</comment>
<gene>
    <name evidence="2" type="ORF">EA138_01120</name>
</gene>
<dbReference type="AlphaFoldDB" id="A0AAX2A6A2"/>
<evidence type="ECO:0000313" key="3">
    <source>
        <dbReference type="Proteomes" id="UP000286434"/>
    </source>
</evidence>
<reference evidence="2 3" key="1">
    <citation type="submission" date="2019-01" db="EMBL/GenBank/DDBJ databases">
        <title>Anoxybacillus flavithermus in powdered infant formula.</title>
        <authorList>
            <person name="Rhee M.S."/>
            <person name="Choi I.-G."/>
            <person name="Cho T.J."/>
            <person name="Park B."/>
        </authorList>
    </citation>
    <scope>NUCLEOTIDE SEQUENCE [LARGE SCALE GENOMIC DNA]</scope>
    <source>
        <strain evidence="2 3">FHS-PPAM212</strain>
    </source>
</reference>
<evidence type="ECO:0000313" key="2">
    <source>
        <dbReference type="EMBL" id="RWU16363.1"/>
    </source>
</evidence>
<evidence type="ECO:0008006" key="4">
    <source>
        <dbReference type="Google" id="ProtNLM"/>
    </source>
</evidence>
<dbReference type="Proteomes" id="UP000286434">
    <property type="component" value="Unassembled WGS sequence"/>
</dbReference>